<dbReference type="InterPro" id="IPR052727">
    <property type="entry name" value="Rab4/Rab5_effector"/>
</dbReference>
<evidence type="ECO:0000313" key="2">
    <source>
        <dbReference type="Proteomes" id="UP001162029"/>
    </source>
</evidence>
<dbReference type="AlphaFoldDB" id="A0AAV0TZV3"/>
<accession>A0AAV0TZV3</accession>
<name>A0AAV0TZV3_9STRA</name>
<gene>
    <name evidence="1" type="ORF">PDE001_LOCUS4177</name>
</gene>
<dbReference type="EMBL" id="CANTFM010000746">
    <property type="protein sequence ID" value="CAI5729087.1"/>
    <property type="molecule type" value="Genomic_DNA"/>
</dbReference>
<comment type="caution">
    <text evidence="1">The sequence shown here is derived from an EMBL/GenBank/DDBJ whole genome shotgun (WGS) entry which is preliminary data.</text>
</comment>
<organism evidence="1 2">
    <name type="scientific">Peronospora destructor</name>
    <dbReference type="NCBI Taxonomy" id="86335"/>
    <lineage>
        <taxon>Eukaryota</taxon>
        <taxon>Sar</taxon>
        <taxon>Stramenopiles</taxon>
        <taxon>Oomycota</taxon>
        <taxon>Peronosporomycetes</taxon>
        <taxon>Peronosporales</taxon>
        <taxon>Peronosporaceae</taxon>
        <taxon>Peronospora</taxon>
    </lineage>
</organism>
<dbReference type="PANTHER" id="PTHR13510:SF44">
    <property type="entry name" value="RABENOSYN-5"/>
    <property type="match status" value="1"/>
</dbReference>
<dbReference type="Proteomes" id="UP001162029">
    <property type="component" value="Unassembled WGS sequence"/>
</dbReference>
<protein>
    <submittedName>
        <fullName evidence="1">Uncharacterized protein</fullName>
    </submittedName>
</protein>
<reference evidence="1" key="1">
    <citation type="submission" date="2022-12" db="EMBL/GenBank/DDBJ databases">
        <authorList>
            <person name="Webb A."/>
        </authorList>
    </citation>
    <scope>NUCLEOTIDE SEQUENCE</scope>
    <source>
        <strain evidence="1">Pd1</strain>
    </source>
</reference>
<dbReference type="PANTHER" id="PTHR13510">
    <property type="entry name" value="FYVE-FINGER-CONTAINING RAB5 EFFECTOR PROTEIN RABENOSYN-5-RELATED"/>
    <property type="match status" value="1"/>
</dbReference>
<evidence type="ECO:0000313" key="1">
    <source>
        <dbReference type="EMBL" id="CAI5729087.1"/>
    </source>
</evidence>
<keyword evidence="2" id="KW-1185">Reference proteome</keyword>
<sequence>MSKDAFMAQALPRLELSNQDMKTILELSVCLLETNLMQQKQLQLTRDRFPDSRVWREVQRKDGIRVFKEFQPQNSMSSGNCPQADASHPDKSTMLSLLMLGTVAGNLNDVMYASIATSTDSMRARSKFVQDGVVNSKILSCIESPTSDDPFHTLNVTWRYYSVSEPRDYTCIEATGLVSNDYGEPVGFHLIHSLEFVQLPMFRNYGVERANMSACTFFRQKSSTLVECYTRGYFDFHSMNWLLNNMSLNTISTQWLSLARYVDCAQMKKLAWWMRMRTGRDSFASSSQNSSSTSSESIAIRQNARLRVQSGTRCRLVILIHSSSHTGNNEHPLEECSLVS</sequence>
<proteinExistence type="predicted"/>